<feature type="region of interest" description="Disordered" evidence="1">
    <location>
        <begin position="371"/>
        <end position="391"/>
    </location>
</feature>
<dbReference type="NCBIfam" id="TIGR03504">
    <property type="entry name" value="FimV_Cterm"/>
    <property type="match status" value="1"/>
</dbReference>
<feature type="domain" description="FimV N-terminal" evidence="3">
    <location>
        <begin position="27"/>
        <end position="134"/>
    </location>
</feature>
<keyword evidence="5" id="KW-1185">Reference proteome</keyword>
<dbReference type="InterPro" id="IPR020012">
    <property type="entry name" value="LysM_FimV"/>
</dbReference>
<dbReference type="InterPro" id="IPR038440">
    <property type="entry name" value="FimV_C_sf"/>
</dbReference>
<keyword evidence="2" id="KW-0732">Signal</keyword>
<feature type="signal peptide" evidence="2">
    <location>
        <begin position="1"/>
        <end position="21"/>
    </location>
</feature>
<dbReference type="InterPro" id="IPR011990">
    <property type="entry name" value="TPR-like_helical_dom_sf"/>
</dbReference>
<evidence type="ECO:0000313" key="5">
    <source>
        <dbReference type="Proteomes" id="UP001525968"/>
    </source>
</evidence>
<feature type="compositionally biased region" description="Low complexity" evidence="1">
    <location>
        <begin position="156"/>
        <end position="198"/>
    </location>
</feature>
<evidence type="ECO:0000256" key="1">
    <source>
        <dbReference type="SAM" id="MobiDB-lite"/>
    </source>
</evidence>
<accession>A0ABT2PHX0</accession>
<feature type="region of interest" description="Disordered" evidence="1">
    <location>
        <begin position="484"/>
        <end position="513"/>
    </location>
</feature>
<gene>
    <name evidence="4" type="ORF">N0K08_02015</name>
</gene>
<sequence length="916" mass="92962">MHRWKLSALAAAALVSVSLTATDAWALALGRINMQSALGEPLRAEVELPQITAAEADSLQANIATPAVFRAQGMEYSTTASQLKVQLHRRPDGSAVLRLSSAQPINEPFVDLVLNATWGAGQVVRSYTLLLDPPALRRPAPGVTAAPQAAMPAAPAAAAPSPAPAAAATPAPAAARSPASAPAPVAQQAPSARTAAAQTVRAGDTAGRLASAHRPAGVSLDQMLVAMLRANPHAFISGNVNRIKAGAVLQIPDQATAQATPVSEARQIVAAQSHDFNQYRRQLAGAAPMATVETAKRSASGNVEAQVEDKKPSTAAPDKLTLSKGALEASKNADERLAQDKQAQSQSERLAELSRNLTELQQVSGAAATTAAGTPAAGTPAAGTPATPAAAGAAPAAGMEVSTSAAAAPAAAEAAPATPAPAPAPAVASVTQAPPAAAPAPAPVEESGFMDFLGEDPIRPLAGAGLLALLLGYAGYRVAQRRRQQRDLQGDSQLPTDSFFGAGGGQRVDTAHSQFGSGTSMAYSPSQLDTGGEVDAVAEADVYLAYGRDLQAEEILKEALRSQPDRIAVHQKLADIYAKRQDRKAFEAAAQAVLALTQGQGADWRHLAEQGRQLDPGNPLYQNDAHAAPGADSIFPSTQPAADEAALAPVAMAAAAGAAAVGVAGALAASALQDQRTEPSLPPGLDLDLDLDLPGGLADQASAVTAPQSLPQHSPNDIDFEAIEPTWKLPASTDAEAEAEAAPEALAADFPAISPELPELAAPSDDTSATQARQDPPTAPADAPAQPPAADAPWSGQAMEFSLDSDAAPAPVAPAEPAIPAPAAAPEVAPAAAPAFDSLEFDLSNLSLDLGDTPPASLSQSSQAAAEDPLATKLALAQEFAAIGDSEGARTLIEEVVEEAHGELKARAQRLLSEID</sequence>
<dbReference type="CDD" id="cd00118">
    <property type="entry name" value="LysM"/>
    <property type="match status" value="1"/>
</dbReference>
<evidence type="ECO:0000259" key="3">
    <source>
        <dbReference type="Pfam" id="PF25800"/>
    </source>
</evidence>
<dbReference type="InterPro" id="IPR020011">
    <property type="entry name" value="FimV_C"/>
</dbReference>
<dbReference type="Gene3D" id="1.25.40.10">
    <property type="entry name" value="Tetratricopeptide repeat domain"/>
    <property type="match status" value="1"/>
</dbReference>
<protein>
    <recommendedName>
        <fullName evidence="3">FimV N-terminal domain-containing protein</fullName>
    </recommendedName>
</protein>
<dbReference type="Gene3D" id="1.20.58.2200">
    <property type="match status" value="1"/>
</dbReference>
<evidence type="ECO:0000256" key="2">
    <source>
        <dbReference type="SAM" id="SignalP"/>
    </source>
</evidence>
<comment type="caution">
    <text evidence="4">The sequence shown here is derived from an EMBL/GenBank/DDBJ whole genome shotgun (WGS) entry which is preliminary data.</text>
</comment>
<reference evidence="4 5" key="1">
    <citation type="submission" date="2022-09" db="EMBL/GenBank/DDBJ databases">
        <title>Draft genome of isolate Be4.</title>
        <authorList>
            <person name="Sanchez-Castro I."/>
            <person name="Martinez-Rodriguez P."/>
            <person name="Descostes M."/>
            <person name="Merroun M."/>
        </authorList>
    </citation>
    <scope>NUCLEOTIDE SEQUENCE [LARGE SCALE GENOMIC DNA]</scope>
    <source>
        <strain evidence="4 5">Be4</strain>
    </source>
</reference>
<name>A0ABT2PHX0_9BURK</name>
<feature type="region of interest" description="Disordered" evidence="1">
    <location>
        <begin position="156"/>
        <end position="208"/>
    </location>
</feature>
<dbReference type="InterPro" id="IPR057840">
    <property type="entry name" value="FimV_N"/>
</dbReference>
<dbReference type="InterPro" id="IPR036779">
    <property type="entry name" value="LysM_dom_sf"/>
</dbReference>
<dbReference type="InterPro" id="IPR018392">
    <property type="entry name" value="LysM"/>
</dbReference>
<dbReference type="Gene3D" id="3.10.350.10">
    <property type="entry name" value="LysM domain"/>
    <property type="match status" value="1"/>
</dbReference>
<dbReference type="Proteomes" id="UP001525968">
    <property type="component" value="Unassembled WGS sequence"/>
</dbReference>
<proteinExistence type="predicted"/>
<dbReference type="NCBIfam" id="TIGR03505">
    <property type="entry name" value="FimV_core"/>
    <property type="match status" value="1"/>
</dbReference>
<dbReference type="RefSeq" id="WP_261498317.1">
    <property type="nucleotide sequence ID" value="NZ_JAODYH010000001.1"/>
</dbReference>
<feature type="chain" id="PRO_5046703339" description="FimV N-terminal domain-containing protein" evidence="2">
    <location>
        <begin position="22"/>
        <end position="916"/>
    </location>
</feature>
<feature type="region of interest" description="Disordered" evidence="1">
    <location>
        <begin position="757"/>
        <end position="795"/>
    </location>
</feature>
<evidence type="ECO:0000313" key="4">
    <source>
        <dbReference type="EMBL" id="MCT9809401.1"/>
    </source>
</evidence>
<organism evidence="4 5">
    <name type="scientific">Acidovorax bellezanensis</name>
    <dbReference type="NCBI Taxonomy" id="2976702"/>
    <lineage>
        <taxon>Bacteria</taxon>
        <taxon>Pseudomonadati</taxon>
        <taxon>Pseudomonadota</taxon>
        <taxon>Betaproteobacteria</taxon>
        <taxon>Burkholderiales</taxon>
        <taxon>Comamonadaceae</taxon>
        <taxon>Acidovorax</taxon>
    </lineage>
</organism>
<feature type="compositionally biased region" description="Low complexity" evidence="1">
    <location>
        <begin position="769"/>
        <end position="793"/>
    </location>
</feature>
<feature type="region of interest" description="Disordered" evidence="1">
    <location>
        <begin position="295"/>
        <end position="323"/>
    </location>
</feature>
<dbReference type="EMBL" id="JAODYH010000001">
    <property type="protein sequence ID" value="MCT9809401.1"/>
    <property type="molecule type" value="Genomic_DNA"/>
</dbReference>
<dbReference type="Pfam" id="PF25800">
    <property type="entry name" value="FimV_N"/>
    <property type="match status" value="1"/>
</dbReference>